<accession>A0A481YNQ6</accession>
<evidence type="ECO:0000313" key="1">
    <source>
        <dbReference type="EMBL" id="QBK84594.1"/>
    </source>
</evidence>
<sequence length="207" mass="24572">MVNYLGVKTRKKYTLEILRFKHLFPHKHEGNSMIFKKYVSGETMGLILKHTDPVLLKEFLKVFTATKDGDFKYITIQTGQLDKLKDRKNGFLKLKRLLRYLRLHNIKLVSYGKMRPTIHKNFLNALAIKWPLFKINCFPYPDDETLLEDIEYTELPSGFTRSESLIFKTNKVKHIKGLETRLRSLQYRKNGYRKIYGLRKSMILIKL</sequence>
<proteinExistence type="predicted"/>
<protein>
    <submittedName>
        <fullName evidence="1">Uncharacterized protein</fullName>
    </submittedName>
</protein>
<name>A0A481YNQ6_9VIRU</name>
<dbReference type="EMBL" id="MK500280">
    <property type="protein sequence ID" value="QBK84594.1"/>
    <property type="molecule type" value="Genomic_DNA"/>
</dbReference>
<organism evidence="1">
    <name type="scientific">Pithovirus LCDPAC01</name>
    <dbReference type="NCBI Taxonomy" id="2506600"/>
    <lineage>
        <taxon>Viruses</taxon>
        <taxon>Pithoviruses</taxon>
    </lineage>
</organism>
<reference evidence="1" key="1">
    <citation type="journal article" date="2019" name="MBio">
        <title>Virus Genomes from Deep Sea Sediments Expand the Ocean Megavirome and Support Independent Origins of Viral Gigantism.</title>
        <authorList>
            <person name="Backstrom D."/>
            <person name="Yutin N."/>
            <person name="Jorgensen S.L."/>
            <person name="Dharamshi J."/>
            <person name="Homa F."/>
            <person name="Zaremba-Niedwiedzka K."/>
            <person name="Spang A."/>
            <person name="Wolf Y.I."/>
            <person name="Koonin E.V."/>
            <person name="Ettema T.J."/>
        </authorList>
    </citation>
    <scope>NUCLEOTIDE SEQUENCE</scope>
</reference>
<gene>
    <name evidence="1" type="ORF">LCDPAC01_00750</name>
</gene>